<dbReference type="InterPro" id="IPR013083">
    <property type="entry name" value="Znf_RING/FYVE/PHD"/>
</dbReference>
<comment type="caution">
    <text evidence="3">The sequence shown here is derived from an EMBL/GenBank/DDBJ whole genome shotgun (WGS) entry which is preliminary data.</text>
</comment>
<gene>
    <name evidence="3" type="ORF">PGT21_017191</name>
</gene>
<organism evidence="3 4">
    <name type="scientific">Puccinia graminis f. sp. tritici</name>
    <dbReference type="NCBI Taxonomy" id="56615"/>
    <lineage>
        <taxon>Eukaryota</taxon>
        <taxon>Fungi</taxon>
        <taxon>Dikarya</taxon>
        <taxon>Basidiomycota</taxon>
        <taxon>Pucciniomycotina</taxon>
        <taxon>Pucciniomycetes</taxon>
        <taxon>Pucciniales</taxon>
        <taxon>Pucciniaceae</taxon>
        <taxon>Puccinia</taxon>
    </lineage>
</organism>
<dbReference type="EMBL" id="VSWC01000131">
    <property type="protein sequence ID" value="KAA1080686.1"/>
    <property type="molecule type" value="Genomic_DNA"/>
</dbReference>
<dbReference type="SUPFAM" id="SSF57850">
    <property type="entry name" value="RING/U-box"/>
    <property type="match status" value="1"/>
</dbReference>
<accession>A0A5B0MWQ3</accession>
<protein>
    <recommendedName>
        <fullName evidence="2">RING-type domain-containing protein</fullName>
    </recommendedName>
</protein>
<name>A0A5B0MWQ3_PUCGR</name>
<dbReference type="Proteomes" id="UP000324748">
    <property type="component" value="Unassembled WGS sequence"/>
</dbReference>
<sequence>MSLPHRDCPICLESLSNREVSSLGCSDFIHSFHSECISELAVTPACPLCRKQYPKAWAAFCTPRSPKFPIPDNLPSTPNDANGAVPELTEANNVVPKLTEANLDIHNRRSTNAVNLSTEINSPNGSVLRTTERLPTRALDVTRSTQMQTSGATRNKRVYTKRNMAYWKSL</sequence>
<dbReference type="PROSITE" id="PS50089">
    <property type="entry name" value="ZF_RING_2"/>
    <property type="match status" value="1"/>
</dbReference>
<dbReference type="OrthoDB" id="6105938at2759"/>
<dbReference type="InterPro" id="IPR001841">
    <property type="entry name" value="Znf_RING"/>
</dbReference>
<evidence type="ECO:0000256" key="1">
    <source>
        <dbReference type="PROSITE-ProRule" id="PRU00175"/>
    </source>
</evidence>
<reference evidence="3 4" key="1">
    <citation type="submission" date="2019-05" db="EMBL/GenBank/DDBJ databases">
        <title>Emergence of the Ug99 lineage of the wheat stem rust pathogen through somatic hybridization.</title>
        <authorList>
            <person name="Li F."/>
            <person name="Upadhyaya N.M."/>
            <person name="Sperschneider J."/>
            <person name="Matny O."/>
            <person name="Nguyen-Phuc H."/>
            <person name="Mago R."/>
            <person name="Raley C."/>
            <person name="Miller M.E."/>
            <person name="Silverstein K.A.T."/>
            <person name="Henningsen E."/>
            <person name="Hirsch C.D."/>
            <person name="Visser B."/>
            <person name="Pretorius Z.A."/>
            <person name="Steffenson B.J."/>
            <person name="Schwessinger B."/>
            <person name="Dodds P.N."/>
            <person name="Figueroa M."/>
        </authorList>
    </citation>
    <scope>NUCLEOTIDE SEQUENCE [LARGE SCALE GENOMIC DNA]</scope>
    <source>
        <strain evidence="3">21-0</strain>
    </source>
</reference>
<evidence type="ECO:0000313" key="3">
    <source>
        <dbReference type="EMBL" id="KAA1080686.1"/>
    </source>
</evidence>
<dbReference type="Gene3D" id="3.30.40.10">
    <property type="entry name" value="Zinc/RING finger domain, C3HC4 (zinc finger)"/>
    <property type="match status" value="1"/>
</dbReference>
<dbReference type="GO" id="GO:0008270">
    <property type="term" value="F:zinc ion binding"/>
    <property type="evidence" value="ECO:0007669"/>
    <property type="project" value="UniProtKB-KW"/>
</dbReference>
<evidence type="ECO:0000259" key="2">
    <source>
        <dbReference type="PROSITE" id="PS50089"/>
    </source>
</evidence>
<proteinExistence type="predicted"/>
<keyword evidence="1" id="KW-0479">Metal-binding</keyword>
<dbReference type="AlphaFoldDB" id="A0A5B0MWQ3"/>
<evidence type="ECO:0000313" key="4">
    <source>
        <dbReference type="Proteomes" id="UP000324748"/>
    </source>
</evidence>
<keyword evidence="4" id="KW-1185">Reference proteome</keyword>
<keyword evidence="1" id="KW-0862">Zinc</keyword>
<feature type="domain" description="RING-type" evidence="2">
    <location>
        <begin position="8"/>
        <end position="50"/>
    </location>
</feature>
<keyword evidence="1" id="KW-0863">Zinc-finger</keyword>
<dbReference type="Pfam" id="PF13639">
    <property type="entry name" value="zf-RING_2"/>
    <property type="match status" value="1"/>
</dbReference>